<dbReference type="Pfam" id="PF00505">
    <property type="entry name" value="HMG_box"/>
    <property type="match status" value="1"/>
</dbReference>
<evidence type="ECO:0000256" key="3">
    <source>
        <dbReference type="ARBA" id="ARBA00019052"/>
    </source>
</evidence>
<evidence type="ECO:0000256" key="1">
    <source>
        <dbReference type="ARBA" id="ARBA00004324"/>
    </source>
</evidence>
<evidence type="ECO:0000256" key="6">
    <source>
        <dbReference type="ARBA" id="ARBA00022928"/>
    </source>
</evidence>
<dbReference type="InterPro" id="IPR050140">
    <property type="entry name" value="SRY-related_HMG-box_TF-like"/>
</dbReference>
<name>A0A0N5AQF4_9BILA</name>
<dbReference type="Gene3D" id="1.10.30.10">
    <property type="entry name" value="High mobility group box domain"/>
    <property type="match status" value="1"/>
</dbReference>
<dbReference type="FunFam" id="1.10.30.10:FF:000002">
    <property type="entry name" value="transcription factor Sox-2"/>
    <property type="match status" value="1"/>
</dbReference>
<evidence type="ECO:0000256" key="7">
    <source>
        <dbReference type="ARBA" id="ARBA00023125"/>
    </source>
</evidence>
<evidence type="ECO:0000256" key="4">
    <source>
        <dbReference type="ARBA" id="ARBA00022782"/>
    </source>
</evidence>
<dbReference type="GO" id="GO:0005516">
    <property type="term" value="F:calmodulin binding"/>
    <property type="evidence" value="ECO:0007669"/>
    <property type="project" value="UniProtKB-KW"/>
</dbReference>
<dbReference type="GO" id="GO:0016607">
    <property type="term" value="C:nuclear speck"/>
    <property type="evidence" value="ECO:0007669"/>
    <property type="project" value="UniProtKB-SubCell"/>
</dbReference>
<feature type="compositionally biased region" description="Polar residues" evidence="14">
    <location>
        <begin position="24"/>
        <end position="44"/>
    </location>
</feature>
<protein>
    <recommendedName>
        <fullName evidence="3">Sex-determining region Y protein</fullName>
    </recommendedName>
    <alternativeName>
        <fullName evidence="11">Testis-determining factor</fullName>
    </alternativeName>
</protein>
<evidence type="ECO:0000259" key="15">
    <source>
        <dbReference type="PROSITE" id="PS50118"/>
    </source>
</evidence>
<keyword evidence="8" id="KW-0010">Activator</keyword>
<dbReference type="GO" id="GO:0030182">
    <property type="term" value="P:neuron differentiation"/>
    <property type="evidence" value="ECO:0007669"/>
    <property type="project" value="UniProtKB-ARBA"/>
</dbReference>
<dbReference type="SUPFAM" id="SSF47095">
    <property type="entry name" value="HMG-box"/>
    <property type="match status" value="1"/>
</dbReference>
<accession>A0A0N5AQF4</accession>
<comment type="function">
    <text evidence="12">Transcriptional regulator that controls a genetic switch in male development. It is necessary and sufficient for initiating male sex determination by directing the development of supporting cell precursors (pre-Sertoli cells) as Sertoli rather than granulosa cells. Involved in different aspects of gene regulation including promoter activation or repression. Binds to the DNA consensus sequence 5'-[AT]AACAA[AT]-3'. SRY HMG box recognizes DNA by partial intercalation in the minor groove and promotes DNA bending. Also involved in pre-mRNA splicing. In male adult brain involved in the maintenance of motor functions of dopaminergic neurons.</text>
</comment>
<dbReference type="CDD" id="cd22028">
    <property type="entry name" value="HMG-box_SoxA_SoxB_SoxG"/>
    <property type="match status" value="1"/>
</dbReference>
<evidence type="ECO:0000256" key="10">
    <source>
        <dbReference type="ARBA" id="ARBA00023242"/>
    </source>
</evidence>
<evidence type="ECO:0000256" key="13">
    <source>
        <dbReference type="PROSITE-ProRule" id="PRU00267"/>
    </source>
</evidence>
<evidence type="ECO:0000256" key="12">
    <source>
        <dbReference type="ARBA" id="ARBA00045821"/>
    </source>
</evidence>
<evidence type="ECO:0000256" key="14">
    <source>
        <dbReference type="SAM" id="MobiDB-lite"/>
    </source>
</evidence>
<keyword evidence="7 13" id="KW-0238">DNA-binding</keyword>
<evidence type="ECO:0000256" key="2">
    <source>
        <dbReference type="ARBA" id="ARBA00005998"/>
    </source>
</evidence>
<dbReference type="Proteomes" id="UP000046393">
    <property type="component" value="Unplaced"/>
</dbReference>
<evidence type="ECO:0000313" key="17">
    <source>
        <dbReference type="WBParaSite" id="SMUV_0000691501-mRNA-1"/>
    </source>
</evidence>
<keyword evidence="10 13" id="KW-0539">Nucleus</keyword>
<dbReference type="InterPro" id="IPR036910">
    <property type="entry name" value="HMG_box_dom_sf"/>
</dbReference>
<proteinExistence type="inferred from homology"/>
<dbReference type="PANTHER" id="PTHR10270">
    <property type="entry name" value="SOX TRANSCRIPTION FACTOR"/>
    <property type="match status" value="1"/>
</dbReference>
<dbReference type="STRING" id="451379.A0A0N5AQF4"/>
<keyword evidence="16" id="KW-1185">Reference proteome</keyword>
<feature type="domain" description="HMG box" evidence="15">
    <location>
        <begin position="58"/>
        <end position="126"/>
    </location>
</feature>
<evidence type="ECO:0000256" key="9">
    <source>
        <dbReference type="ARBA" id="ARBA00023163"/>
    </source>
</evidence>
<keyword evidence="4" id="KW-0221">Differentiation</keyword>
<dbReference type="PROSITE" id="PS50118">
    <property type="entry name" value="HMG_BOX_2"/>
    <property type="match status" value="1"/>
</dbReference>
<dbReference type="PANTHER" id="PTHR10270:SF161">
    <property type="entry name" value="SEX-DETERMINING REGION Y PROTEIN"/>
    <property type="match status" value="1"/>
</dbReference>
<sequence>MIVNNHMLPEAQYDSCALYMQPNASMPTDSTSSIPPTASNNADSSDPDFEQKRADNRVKRPMNAFMVWSRDRRRKIAVENPTMHNSEISKLLGNEWKNLSAEERQVFVDEAKRLRDVHMKEHPDYKYHPKRKAKVSNGKAAQFCQDQMVPTIGIPTYPMANSFPVPWQQPINNGQPMPHPSNFLNFLNSANNGKTDFVTCPPNSTSLQYQQNSQYFHPLETPPNITFPNVQQTNNGLY</sequence>
<dbReference type="InterPro" id="IPR009071">
    <property type="entry name" value="HMG_box_dom"/>
</dbReference>
<dbReference type="GO" id="GO:0001228">
    <property type="term" value="F:DNA-binding transcription activator activity, RNA polymerase II-specific"/>
    <property type="evidence" value="ECO:0007669"/>
    <property type="project" value="TreeGrafter"/>
</dbReference>
<dbReference type="SMART" id="SM00398">
    <property type="entry name" value="HMG"/>
    <property type="match status" value="1"/>
</dbReference>
<evidence type="ECO:0000313" key="16">
    <source>
        <dbReference type="Proteomes" id="UP000046393"/>
    </source>
</evidence>
<keyword evidence="9" id="KW-0804">Transcription</keyword>
<feature type="region of interest" description="Disordered" evidence="14">
    <location>
        <begin position="24"/>
        <end position="55"/>
    </location>
</feature>
<dbReference type="GO" id="GO:0007548">
    <property type="term" value="P:sex differentiation"/>
    <property type="evidence" value="ECO:0007669"/>
    <property type="project" value="UniProtKB-KW"/>
</dbReference>
<keyword evidence="6" id="KW-0726">Sexual differentiation</keyword>
<feature type="DNA-binding region" description="HMG box" evidence="13">
    <location>
        <begin position="58"/>
        <end position="126"/>
    </location>
</feature>
<comment type="similarity">
    <text evidence="2">Belongs to the SRY family.</text>
</comment>
<dbReference type="GO" id="GO:0000978">
    <property type="term" value="F:RNA polymerase II cis-regulatory region sequence-specific DNA binding"/>
    <property type="evidence" value="ECO:0007669"/>
    <property type="project" value="TreeGrafter"/>
</dbReference>
<evidence type="ECO:0000256" key="8">
    <source>
        <dbReference type="ARBA" id="ARBA00023159"/>
    </source>
</evidence>
<organism evidence="16 17">
    <name type="scientific">Syphacia muris</name>
    <dbReference type="NCBI Taxonomy" id="451379"/>
    <lineage>
        <taxon>Eukaryota</taxon>
        <taxon>Metazoa</taxon>
        <taxon>Ecdysozoa</taxon>
        <taxon>Nematoda</taxon>
        <taxon>Chromadorea</taxon>
        <taxon>Rhabditida</taxon>
        <taxon>Spirurina</taxon>
        <taxon>Oxyuridomorpha</taxon>
        <taxon>Oxyuroidea</taxon>
        <taxon>Oxyuridae</taxon>
        <taxon>Syphacia</taxon>
    </lineage>
</organism>
<keyword evidence="5" id="KW-0112">Calmodulin-binding</keyword>
<comment type="subcellular location">
    <subcellularLocation>
        <location evidence="1">Nucleus speckle</location>
    </subcellularLocation>
</comment>
<evidence type="ECO:0000256" key="5">
    <source>
        <dbReference type="ARBA" id="ARBA00022860"/>
    </source>
</evidence>
<evidence type="ECO:0000256" key="11">
    <source>
        <dbReference type="ARBA" id="ARBA00032498"/>
    </source>
</evidence>
<dbReference type="AlphaFoldDB" id="A0A0N5AQF4"/>
<dbReference type="WBParaSite" id="SMUV_0000691501-mRNA-1">
    <property type="protein sequence ID" value="SMUV_0000691501-mRNA-1"/>
    <property type="gene ID" value="SMUV_0000691501"/>
</dbReference>
<reference evidence="17" key="1">
    <citation type="submission" date="2017-02" db="UniProtKB">
        <authorList>
            <consortium name="WormBaseParasite"/>
        </authorList>
    </citation>
    <scope>IDENTIFICATION</scope>
</reference>